<protein>
    <submittedName>
        <fullName evidence="3">Uncharacterized protein</fullName>
    </submittedName>
</protein>
<feature type="domain" description="DUF6963" evidence="1">
    <location>
        <begin position="2"/>
        <end position="223"/>
    </location>
</feature>
<feature type="domain" description="DUF7259" evidence="2">
    <location>
        <begin position="231"/>
        <end position="304"/>
    </location>
</feature>
<dbReference type="RefSeq" id="WP_092846733.1">
    <property type="nucleotide sequence ID" value="NZ_FMAH01000009.1"/>
</dbReference>
<dbReference type="STRING" id="411945.GA0061102_100978"/>
<dbReference type="Pfam" id="PF22288">
    <property type="entry name" value="DUF6963"/>
    <property type="match status" value="1"/>
</dbReference>
<reference evidence="4" key="1">
    <citation type="submission" date="2016-08" db="EMBL/GenBank/DDBJ databases">
        <authorList>
            <person name="Varghese N."/>
            <person name="Submissions Spin"/>
        </authorList>
    </citation>
    <scope>NUCLEOTIDE SEQUENCE [LARGE SCALE GENOMIC DNA]</scope>
    <source>
        <strain evidence="4">HAMBI 2971</strain>
    </source>
</reference>
<keyword evidence="4" id="KW-1185">Reference proteome</keyword>
<name>A0A1C3V6U3_9HYPH</name>
<dbReference type="Pfam" id="PF23920">
    <property type="entry name" value="DUF7259"/>
    <property type="match status" value="1"/>
</dbReference>
<sequence>MTIGIGAFGPNAGLAVYRALRAAEKVGTGAIGGFATFAAITEDGRVLYSVTQRGGASTAFTDGEITGVEPWPDFASARVAAVISSGPDRPGDLTRLIPTNPAVGLVTGHRIPLTKGTNGIQMNLDALTRMQAGSSAVTAAHSVTDESPGADCGLICVDVAGRIGVCNTERVKRRPDVATLLREDQVTGSAVGVLHNSINPFGAVAELAAAVAIETMAEVAASNGFVTIRAGTPIALGAEDAVFCDPNGNVLRVTTTDPAFVNQTKLAAPYLASSVWIGESRAGQTTAEPFTSAEHGFLNSFNGKGEFRIPYR</sequence>
<dbReference type="Proteomes" id="UP000199435">
    <property type="component" value="Unassembled WGS sequence"/>
</dbReference>
<evidence type="ECO:0000259" key="2">
    <source>
        <dbReference type="Pfam" id="PF23920"/>
    </source>
</evidence>
<gene>
    <name evidence="3" type="ORF">GA0061102_100978</name>
</gene>
<dbReference type="InterPro" id="IPR055683">
    <property type="entry name" value="DUF7259"/>
</dbReference>
<dbReference type="InterPro" id="IPR054236">
    <property type="entry name" value="DUF6963"/>
</dbReference>
<proteinExistence type="predicted"/>
<accession>A0A1C3V6U3</accession>
<evidence type="ECO:0000313" key="3">
    <source>
        <dbReference type="EMBL" id="SCB23482.1"/>
    </source>
</evidence>
<dbReference type="OrthoDB" id="8420134at2"/>
<dbReference type="AlphaFoldDB" id="A0A1C3V6U3"/>
<evidence type="ECO:0000313" key="4">
    <source>
        <dbReference type="Proteomes" id="UP000199435"/>
    </source>
</evidence>
<organism evidence="3 4">
    <name type="scientific">Rhizobium miluonense</name>
    <dbReference type="NCBI Taxonomy" id="411945"/>
    <lineage>
        <taxon>Bacteria</taxon>
        <taxon>Pseudomonadati</taxon>
        <taxon>Pseudomonadota</taxon>
        <taxon>Alphaproteobacteria</taxon>
        <taxon>Hyphomicrobiales</taxon>
        <taxon>Rhizobiaceae</taxon>
        <taxon>Rhizobium/Agrobacterium group</taxon>
        <taxon>Rhizobium</taxon>
    </lineage>
</organism>
<evidence type="ECO:0000259" key="1">
    <source>
        <dbReference type="Pfam" id="PF22288"/>
    </source>
</evidence>
<dbReference type="EMBL" id="FMAH01000009">
    <property type="protein sequence ID" value="SCB23482.1"/>
    <property type="molecule type" value="Genomic_DNA"/>
</dbReference>